<evidence type="ECO:0000313" key="2">
    <source>
        <dbReference type="EMBL" id="KAJ4165917.1"/>
    </source>
</evidence>
<dbReference type="GeneID" id="80894680"/>
<sequence>MRPWMAKGTAQFEHNLVTSDGVEVLTARSGSSPGGPIPMPPPGELKSQDRRECQTYALNKVLILQVCDIFKRMLANILLRLMESLARVVLSAVTHHTSISDVLGFIQCDSPLCLSHIENANENAASHWA</sequence>
<reference evidence="2" key="1">
    <citation type="journal article" date="2023" name="Access Microbiol">
        <title>De-novo genome assembly for Akanthomyces muscarius, a biocontrol agent of insect agricultural pests.</title>
        <authorList>
            <person name="Erdos Z."/>
            <person name="Studholme D.J."/>
            <person name="Raymond B."/>
            <person name="Sharma M."/>
        </authorList>
    </citation>
    <scope>NUCLEOTIDE SEQUENCE</scope>
    <source>
        <strain evidence="2">Ve6</strain>
    </source>
</reference>
<evidence type="ECO:0000313" key="3">
    <source>
        <dbReference type="Proteomes" id="UP001144673"/>
    </source>
</evidence>
<comment type="caution">
    <text evidence="2">The sequence shown here is derived from an EMBL/GenBank/DDBJ whole genome shotgun (WGS) entry which is preliminary data.</text>
</comment>
<dbReference type="KEGG" id="amus:LMH87_007521"/>
<evidence type="ECO:0000256" key="1">
    <source>
        <dbReference type="SAM" id="MobiDB-lite"/>
    </source>
</evidence>
<protein>
    <submittedName>
        <fullName evidence="2">Uncharacterized protein</fullName>
    </submittedName>
</protein>
<organism evidence="2 3">
    <name type="scientific">Akanthomyces muscarius</name>
    <name type="common">Entomopathogenic fungus</name>
    <name type="synonym">Lecanicillium muscarium</name>
    <dbReference type="NCBI Taxonomy" id="2231603"/>
    <lineage>
        <taxon>Eukaryota</taxon>
        <taxon>Fungi</taxon>
        <taxon>Dikarya</taxon>
        <taxon>Ascomycota</taxon>
        <taxon>Pezizomycotina</taxon>
        <taxon>Sordariomycetes</taxon>
        <taxon>Hypocreomycetidae</taxon>
        <taxon>Hypocreales</taxon>
        <taxon>Cordycipitaceae</taxon>
        <taxon>Akanthomyces</taxon>
    </lineage>
</organism>
<gene>
    <name evidence="2" type="ORF">LMH87_007521</name>
</gene>
<dbReference type="Proteomes" id="UP001144673">
    <property type="component" value="Chromosome 1"/>
</dbReference>
<dbReference type="EMBL" id="JAJHUN010000001">
    <property type="protein sequence ID" value="KAJ4165917.1"/>
    <property type="molecule type" value="Genomic_DNA"/>
</dbReference>
<accession>A0A9W8QT90</accession>
<keyword evidence="3" id="KW-1185">Reference proteome</keyword>
<feature type="region of interest" description="Disordered" evidence="1">
    <location>
        <begin position="27"/>
        <end position="48"/>
    </location>
</feature>
<name>A0A9W8QT90_AKAMU</name>
<proteinExistence type="predicted"/>
<dbReference type="AlphaFoldDB" id="A0A9W8QT90"/>
<dbReference type="RefSeq" id="XP_056060832.1">
    <property type="nucleotide sequence ID" value="XM_056192630.1"/>
</dbReference>